<dbReference type="InterPro" id="IPR001173">
    <property type="entry name" value="Glyco_trans_2-like"/>
</dbReference>
<gene>
    <name evidence="2" type="ORF">Enr10x_20760</name>
</gene>
<accession>A0A517Q576</accession>
<dbReference type="InterPro" id="IPR029044">
    <property type="entry name" value="Nucleotide-diphossugar_trans"/>
</dbReference>
<keyword evidence="3" id="KW-1185">Reference proteome</keyword>
<dbReference type="SUPFAM" id="SSF53448">
    <property type="entry name" value="Nucleotide-diphospho-sugar transferases"/>
    <property type="match status" value="1"/>
</dbReference>
<name>A0A517Q576_9PLAN</name>
<dbReference type="RefSeq" id="WP_145448944.1">
    <property type="nucleotide sequence ID" value="NZ_CP037421.1"/>
</dbReference>
<evidence type="ECO:0000313" key="2">
    <source>
        <dbReference type="EMBL" id="QDT26766.1"/>
    </source>
</evidence>
<dbReference type="EC" id="2.4.1.54" evidence="2"/>
<organism evidence="2 3">
    <name type="scientific">Gimesia panareensis</name>
    <dbReference type="NCBI Taxonomy" id="2527978"/>
    <lineage>
        <taxon>Bacteria</taxon>
        <taxon>Pseudomonadati</taxon>
        <taxon>Planctomycetota</taxon>
        <taxon>Planctomycetia</taxon>
        <taxon>Planctomycetales</taxon>
        <taxon>Planctomycetaceae</taxon>
        <taxon>Gimesia</taxon>
    </lineage>
</organism>
<dbReference type="PANTHER" id="PTHR48090:SF7">
    <property type="entry name" value="RFBJ PROTEIN"/>
    <property type="match status" value="1"/>
</dbReference>
<dbReference type="InterPro" id="IPR050256">
    <property type="entry name" value="Glycosyltransferase_2"/>
</dbReference>
<reference evidence="2 3" key="1">
    <citation type="submission" date="2019-03" db="EMBL/GenBank/DDBJ databases">
        <title>Deep-cultivation of Planctomycetes and their phenomic and genomic characterization uncovers novel biology.</title>
        <authorList>
            <person name="Wiegand S."/>
            <person name="Jogler M."/>
            <person name="Boedeker C."/>
            <person name="Pinto D."/>
            <person name="Vollmers J."/>
            <person name="Rivas-Marin E."/>
            <person name="Kohn T."/>
            <person name="Peeters S.H."/>
            <person name="Heuer A."/>
            <person name="Rast P."/>
            <person name="Oberbeckmann S."/>
            <person name="Bunk B."/>
            <person name="Jeske O."/>
            <person name="Meyerdierks A."/>
            <person name="Storesund J.E."/>
            <person name="Kallscheuer N."/>
            <person name="Luecker S."/>
            <person name="Lage O.M."/>
            <person name="Pohl T."/>
            <person name="Merkel B.J."/>
            <person name="Hornburger P."/>
            <person name="Mueller R.-W."/>
            <person name="Bruemmer F."/>
            <person name="Labrenz M."/>
            <person name="Spormann A.M."/>
            <person name="Op den Camp H."/>
            <person name="Overmann J."/>
            <person name="Amann R."/>
            <person name="Jetten M.S.M."/>
            <person name="Mascher T."/>
            <person name="Medema M.H."/>
            <person name="Devos D.P."/>
            <person name="Kaster A.-K."/>
            <person name="Ovreas L."/>
            <person name="Rohde M."/>
            <person name="Galperin M.Y."/>
            <person name="Jogler C."/>
        </authorList>
    </citation>
    <scope>NUCLEOTIDE SEQUENCE [LARGE SCALE GENOMIC DNA]</scope>
    <source>
        <strain evidence="2 3">Enr10</strain>
    </source>
</reference>
<protein>
    <submittedName>
        <fullName evidence="2">Undecaprenyl-phosphate mannosyltransferase</fullName>
        <ecNumber evidence="2">2.4.1.54</ecNumber>
    </submittedName>
</protein>
<dbReference type="EMBL" id="CP037421">
    <property type="protein sequence ID" value="QDT26766.1"/>
    <property type="molecule type" value="Genomic_DNA"/>
</dbReference>
<dbReference type="Proteomes" id="UP000315647">
    <property type="component" value="Chromosome"/>
</dbReference>
<dbReference type="GO" id="GO:0047267">
    <property type="term" value="F:undecaprenyl-phosphate mannosyltransferase activity"/>
    <property type="evidence" value="ECO:0007669"/>
    <property type="project" value="UniProtKB-EC"/>
</dbReference>
<evidence type="ECO:0000313" key="3">
    <source>
        <dbReference type="Proteomes" id="UP000315647"/>
    </source>
</evidence>
<evidence type="ECO:0000259" key="1">
    <source>
        <dbReference type="Pfam" id="PF00535"/>
    </source>
</evidence>
<dbReference type="Gene3D" id="3.90.550.10">
    <property type="entry name" value="Spore Coat Polysaccharide Biosynthesis Protein SpsA, Chain A"/>
    <property type="match status" value="1"/>
</dbReference>
<dbReference type="AlphaFoldDB" id="A0A517Q576"/>
<feature type="domain" description="Glycosyltransferase 2-like" evidence="1">
    <location>
        <begin position="9"/>
        <end position="172"/>
    </location>
</feature>
<proteinExistence type="predicted"/>
<dbReference type="PANTHER" id="PTHR48090">
    <property type="entry name" value="UNDECAPRENYL-PHOSPHATE 4-DEOXY-4-FORMAMIDO-L-ARABINOSE TRANSFERASE-RELATED"/>
    <property type="match status" value="1"/>
</dbReference>
<sequence length="244" mass="27616">MEQAATPLSVIVPVYNEDENFPRLIEAIDQRLPQPFRVLVVYDFDEDTTVPVARRLAETRPYLSLVKNELGRGPANAIRAGFQAADTGPALVIMADLSDDLNDVAPMLELYDSGCRVVCASRYMKGGRQLGGPLLKRTLSRLAGLSLYYLVGFPTHDATNNFRLYDAALVNELQIESEQGFEIALELTAKAFVRGEQIGEIPTTWKDRDAGESRFQLFRWLPKYLRWYRYALFGRWFGSKQQAD</sequence>
<keyword evidence="2" id="KW-0328">Glycosyltransferase</keyword>
<keyword evidence="2" id="KW-0808">Transferase</keyword>
<dbReference type="Pfam" id="PF00535">
    <property type="entry name" value="Glycos_transf_2"/>
    <property type="match status" value="1"/>
</dbReference>